<feature type="transmembrane region" description="Helical" evidence="14">
    <location>
        <begin position="261"/>
        <end position="284"/>
    </location>
</feature>
<feature type="transmembrane region" description="Helical" evidence="14">
    <location>
        <begin position="13"/>
        <end position="37"/>
    </location>
</feature>
<comment type="caution">
    <text evidence="17">The sequence shown here is derived from an EMBL/GenBank/DDBJ whole genome shotgun (WGS) entry which is preliminary data.</text>
</comment>
<dbReference type="PANTHER" id="PTHR30487:SF0">
    <property type="entry name" value="PREPILIN LEADER PEPTIDASE_N-METHYLTRANSFERASE-RELATED"/>
    <property type="match status" value="1"/>
</dbReference>
<proteinExistence type="inferred from homology"/>
<dbReference type="InterPro" id="IPR010627">
    <property type="entry name" value="Prepilin_pept_A24_N"/>
</dbReference>
<feature type="domain" description="Prepilin peptidase A24 N-terminal" evidence="16">
    <location>
        <begin position="21"/>
        <end position="124"/>
    </location>
</feature>
<dbReference type="EC" id="2.1.1.-" evidence="17"/>
<keyword evidence="3" id="KW-1003">Cell membrane</keyword>
<dbReference type="GO" id="GO:0005886">
    <property type="term" value="C:plasma membrane"/>
    <property type="evidence" value="ECO:0007669"/>
    <property type="project" value="UniProtKB-SubCell"/>
</dbReference>
<gene>
    <name evidence="17" type="primary">pilD</name>
    <name evidence="17" type="ORF">CARN7_0572</name>
</gene>
<evidence type="ECO:0000256" key="12">
    <source>
        <dbReference type="ARBA" id="ARBA00023136"/>
    </source>
</evidence>
<organism evidence="17">
    <name type="scientific">mine drainage metagenome</name>
    <dbReference type="NCBI Taxonomy" id="410659"/>
    <lineage>
        <taxon>unclassified sequences</taxon>
        <taxon>metagenomes</taxon>
        <taxon>ecological metagenomes</taxon>
    </lineage>
</organism>
<dbReference type="GO" id="GO:0008168">
    <property type="term" value="F:methyltransferase activity"/>
    <property type="evidence" value="ECO:0007669"/>
    <property type="project" value="UniProtKB-KW"/>
</dbReference>
<evidence type="ECO:0000256" key="3">
    <source>
        <dbReference type="ARBA" id="ARBA00022475"/>
    </source>
</evidence>
<dbReference type="InterPro" id="IPR000045">
    <property type="entry name" value="Prepilin_IV_endopep_pep"/>
</dbReference>
<evidence type="ECO:0000259" key="16">
    <source>
        <dbReference type="Pfam" id="PF06750"/>
    </source>
</evidence>
<keyword evidence="12 14" id="KW-0472">Membrane</keyword>
<keyword evidence="4" id="KW-0997">Cell inner membrane</keyword>
<keyword evidence="11 14" id="KW-1133">Transmembrane helix</keyword>
<dbReference type="Pfam" id="PF06750">
    <property type="entry name" value="A24_N_bact"/>
    <property type="match status" value="1"/>
</dbReference>
<evidence type="ECO:0000256" key="7">
    <source>
        <dbReference type="ARBA" id="ARBA00022679"/>
    </source>
</evidence>
<evidence type="ECO:0000256" key="2">
    <source>
        <dbReference type="ARBA" id="ARBA00005801"/>
    </source>
</evidence>
<keyword evidence="10 17" id="KW-0378">Hydrolase</keyword>
<dbReference type="InterPro" id="IPR050882">
    <property type="entry name" value="Prepilin_peptidase/N-MTase"/>
</dbReference>
<name>E6QRF5_9ZZZZ</name>
<dbReference type="PANTHER" id="PTHR30487">
    <property type="entry name" value="TYPE 4 PREPILIN-LIKE PROTEINS LEADER PEPTIDE-PROCESSING ENZYME"/>
    <property type="match status" value="1"/>
</dbReference>
<evidence type="ECO:0000256" key="9">
    <source>
        <dbReference type="ARBA" id="ARBA00022692"/>
    </source>
</evidence>
<reference evidence="17" key="1">
    <citation type="submission" date="2009-10" db="EMBL/GenBank/DDBJ databases">
        <title>Diversity of trophic interactions inside an arsenic-rich microbial ecosystem.</title>
        <authorList>
            <person name="Bertin P.N."/>
            <person name="Heinrich-Salmeron A."/>
            <person name="Pelletier E."/>
            <person name="Goulhen-Chollet F."/>
            <person name="Arsene-Ploetze F."/>
            <person name="Gallien S."/>
            <person name="Calteau A."/>
            <person name="Vallenet D."/>
            <person name="Casiot C."/>
            <person name="Chane-Woon-Ming B."/>
            <person name="Giloteaux L."/>
            <person name="Barakat M."/>
            <person name="Bonnefoy V."/>
            <person name="Bruneel O."/>
            <person name="Chandler M."/>
            <person name="Cleiss J."/>
            <person name="Duran R."/>
            <person name="Elbaz-Poulichet F."/>
            <person name="Fonknechten N."/>
            <person name="Lauga B."/>
            <person name="Mornico D."/>
            <person name="Ortet P."/>
            <person name="Schaeffer C."/>
            <person name="Siguier P."/>
            <person name="Alexander Thil Smith A."/>
            <person name="Van Dorsselaer A."/>
            <person name="Weissenbach J."/>
            <person name="Medigue C."/>
            <person name="Le Paslier D."/>
        </authorList>
    </citation>
    <scope>NUCLEOTIDE SEQUENCE</scope>
</reference>
<evidence type="ECO:0000256" key="13">
    <source>
        <dbReference type="ARBA" id="ARBA00023268"/>
    </source>
</evidence>
<dbReference type="PRINTS" id="PR00864">
    <property type="entry name" value="PREPILNPTASE"/>
</dbReference>
<keyword evidence="13" id="KW-0511">Multifunctional enzyme</keyword>
<evidence type="ECO:0000256" key="11">
    <source>
        <dbReference type="ARBA" id="ARBA00022989"/>
    </source>
</evidence>
<keyword evidence="7 17" id="KW-0808">Transferase</keyword>
<keyword evidence="5 17" id="KW-0489">Methyltransferase</keyword>
<dbReference type="GO" id="GO:0006465">
    <property type="term" value="P:signal peptide processing"/>
    <property type="evidence" value="ECO:0007669"/>
    <property type="project" value="TreeGrafter"/>
</dbReference>
<evidence type="ECO:0000256" key="1">
    <source>
        <dbReference type="ARBA" id="ARBA00004429"/>
    </source>
</evidence>
<dbReference type="Pfam" id="PF01478">
    <property type="entry name" value="Peptidase_A24"/>
    <property type="match status" value="1"/>
</dbReference>
<dbReference type="EC" id="3.4.23.43" evidence="17"/>
<keyword evidence="6" id="KW-0645">Protease</keyword>
<feature type="transmembrane region" description="Helical" evidence="14">
    <location>
        <begin position="220"/>
        <end position="249"/>
    </location>
</feature>
<evidence type="ECO:0000256" key="4">
    <source>
        <dbReference type="ARBA" id="ARBA00022519"/>
    </source>
</evidence>
<evidence type="ECO:0000256" key="14">
    <source>
        <dbReference type="SAM" id="Phobius"/>
    </source>
</evidence>
<evidence type="ECO:0000259" key="15">
    <source>
        <dbReference type="Pfam" id="PF01478"/>
    </source>
</evidence>
<evidence type="ECO:0000256" key="6">
    <source>
        <dbReference type="ARBA" id="ARBA00022670"/>
    </source>
</evidence>
<keyword evidence="8" id="KW-0949">S-adenosyl-L-methionine</keyword>
<feature type="transmembrane region" description="Helical" evidence="14">
    <location>
        <begin position="179"/>
        <end position="200"/>
    </location>
</feature>
<dbReference type="FunFam" id="1.20.120.1220:FF:000001">
    <property type="entry name" value="Type 4 prepilin-like proteins leader peptide-processing enzyme"/>
    <property type="match status" value="1"/>
</dbReference>
<dbReference type="GO" id="GO:0032259">
    <property type="term" value="P:methylation"/>
    <property type="evidence" value="ECO:0007669"/>
    <property type="project" value="UniProtKB-KW"/>
</dbReference>
<sequence length="288" mass="31164">MDNFLQTLQDHPAFIYVLSGITGLIVGSFLNVVIFRLPKMLHASWQRQCAELNGEELRIEAPFNLATPASTCPQCARPIRALENIPVISYMLLRGRCAGCAGRISLRYPIIELLSSALSVSAAMLLTDHIQALAALPFIWAMIALTLIDLDTQLLPDAITLPLLWLGLLLNLNGIFVPLPTAVAGAMAGYLSLWSVYWLFKLITGKEGMGYGDFKLLAAIGAWLGWSILPLVILLSSAVGAITGLLLIAVGGHRRSIPIPFGPYLAGGALIALIWGKPLSIWLFHLTT</sequence>
<evidence type="ECO:0000256" key="5">
    <source>
        <dbReference type="ARBA" id="ARBA00022603"/>
    </source>
</evidence>
<evidence type="ECO:0000256" key="8">
    <source>
        <dbReference type="ARBA" id="ARBA00022691"/>
    </source>
</evidence>
<feature type="domain" description="Prepilin type IV endopeptidase peptidase" evidence="15">
    <location>
        <begin position="138"/>
        <end position="245"/>
    </location>
</feature>
<dbReference type="Gene3D" id="1.20.120.1220">
    <property type="match status" value="1"/>
</dbReference>
<comment type="similarity">
    <text evidence="2">Belongs to the peptidase A24 family.</text>
</comment>
<evidence type="ECO:0000313" key="17">
    <source>
        <dbReference type="EMBL" id="CBI09827.1"/>
    </source>
</evidence>
<accession>E6QRF5</accession>
<keyword evidence="9 14" id="KW-0812">Transmembrane</keyword>
<dbReference type="EMBL" id="CABR01000053">
    <property type="protein sequence ID" value="CBI09827.1"/>
    <property type="molecule type" value="Genomic_DNA"/>
</dbReference>
<protein>
    <submittedName>
        <fullName evidence="17">Type 4 prepilin-like proteins leader peptide processing enzyme (Protein secretion protein XCPA)</fullName>
        <ecNumber evidence="17">2.1.1.-</ecNumber>
        <ecNumber evidence="17">3.4.23.43</ecNumber>
    </submittedName>
</protein>
<dbReference type="InterPro" id="IPR014032">
    <property type="entry name" value="Peptidase_A24A_bac"/>
</dbReference>
<dbReference type="AlphaFoldDB" id="E6QRF5"/>
<comment type="subcellular location">
    <subcellularLocation>
        <location evidence="1">Cell inner membrane</location>
        <topology evidence="1">Multi-pass membrane protein</topology>
    </subcellularLocation>
</comment>
<feature type="transmembrane region" description="Helical" evidence="14">
    <location>
        <begin position="154"/>
        <end position="172"/>
    </location>
</feature>
<dbReference type="GO" id="GO:0004190">
    <property type="term" value="F:aspartic-type endopeptidase activity"/>
    <property type="evidence" value="ECO:0007669"/>
    <property type="project" value="UniProtKB-EC"/>
</dbReference>
<evidence type="ECO:0000256" key="10">
    <source>
        <dbReference type="ARBA" id="ARBA00022801"/>
    </source>
</evidence>
<feature type="transmembrane region" description="Helical" evidence="14">
    <location>
        <begin position="130"/>
        <end position="148"/>
    </location>
</feature>